<dbReference type="AlphaFoldDB" id="A0A1D2JKB6"/>
<dbReference type="GO" id="GO:0075523">
    <property type="term" value="P:viral translational frameshifting"/>
    <property type="evidence" value="ECO:0007669"/>
    <property type="project" value="UniProtKB-KW"/>
</dbReference>
<dbReference type="SUPFAM" id="SSF55729">
    <property type="entry name" value="Acyl-CoA N-acyltransferases (Nat)"/>
    <property type="match status" value="1"/>
</dbReference>
<comment type="subunit">
    <text evidence="3">Interacts with ODC and thereby sterically blocks ODC homodimerization.</text>
</comment>
<dbReference type="Proteomes" id="UP000242814">
    <property type="component" value="Unassembled WGS sequence"/>
</dbReference>
<dbReference type="GO" id="GO:0005634">
    <property type="term" value="C:nucleus"/>
    <property type="evidence" value="ECO:0007669"/>
    <property type="project" value="TreeGrafter"/>
</dbReference>
<evidence type="ECO:0000256" key="4">
    <source>
        <dbReference type="ARBA" id="ARBA00017712"/>
    </source>
</evidence>
<gene>
    <name evidence="6" type="ORF">ACO22_01913</name>
</gene>
<accession>A0A1D2JKB6</accession>
<keyword evidence="5" id="KW-0688">Ribosomal frameshifting</keyword>
<dbReference type="VEuPathDB" id="FungiDB:PABG_01270"/>
<evidence type="ECO:0000313" key="6">
    <source>
        <dbReference type="EMBL" id="ODH39456.1"/>
    </source>
</evidence>
<comment type="function">
    <text evidence="1">Ornithine decarboxylase (ODC) antizyme protein that negatively regulates ODC activity and intracellular polyamine biosynthesis in response to increased intracellular polyamine levels. Binds to ODC monomers, inhibiting the assembly of the functional ODC homodimer, and targets the monomers for ubiquitin-independent proteolytic destruction by the 26S proteasome.</text>
</comment>
<reference evidence="6 7" key="1">
    <citation type="submission" date="2016-06" db="EMBL/GenBank/DDBJ databases">
        <authorList>
            <person name="Kjaerup R.B."/>
            <person name="Dalgaard T.S."/>
            <person name="Juul-Madsen H.R."/>
        </authorList>
    </citation>
    <scope>NUCLEOTIDE SEQUENCE [LARGE SCALE GENOMIC DNA]</scope>
    <source>
        <strain evidence="6 7">Pb300</strain>
    </source>
</reference>
<dbReference type="InterPro" id="IPR016181">
    <property type="entry name" value="Acyl_CoA_acyltransferase"/>
</dbReference>
<comment type="caution">
    <text evidence="6">The sequence shown here is derived from an EMBL/GenBank/DDBJ whole genome shotgun (WGS) entry which is preliminary data.</text>
</comment>
<evidence type="ECO:0000256" key="1">
    <source>
        <dbReference type="ARBA" id="ARBA00002307"/>
    </source>
</evidence>
<dbReference type="Pfam" id="PF02100">
    <property type="entry name" value="ODC_AZ"/>
    <property type="match status" value="1"/>
</dbReference>
<organism evidence="6 7">
    <name type="scientific">Paracoccidioides brasiliensis</name>
    <dbReference type="NCBI Taxonomy" id="121759"/>
    <lineage>
        <taxon>Eukaryota</taxon>
        <taxon>Fungi</taxon>
        <taxon>Dikarya</taxon>
        <taxon>Ascomycota</taxon>
        <taxon>Pezizomycotina</taxon>
        <taxon>Eurotiomycetes</taxon>
        <taxon>Eurotiomycetidae</taxon>
        <taxon>Onygenales</taxon>
        <taxon>Ajellomycetaceae</taxon>
        <taxon>Paracoccidioides</taxon>
    </lineage>
</organism>
<comment type="similarity">
    <text evidence="2">Belongs to the ODC antizyme family.</text>
</comment>
<evidence type="ECO:0000256" key="5">
    <source>
        <dbReference type="ARBA" id="ARBA00022758"/>
    </source>
</evidence>
<dbReference type="Gene3D" id="3.40.630.60">
    <property type="match status" value="1"/>
</dbReference>
<evidence type="ECO:0000256" key="2">
    <source>
        <dbReference type="ARBA" id="ARBA00008796"/>
    </source>
</evidence>
<dbReference type="GO" id="GO:0005737">
    <property type="term" value="C:cytoplasm"/>
    <property type="evidence" value="ECO:0007669"/>
    <property type="project" value="TreeGrafter"/>
</dbReference>
<dbReference type="PANTHER" id="PTHR10279">
    <property type="entry name" value="ORNITHINE DECARBOXYLASE ANTIZYME"/>
    <property type="match status" value="1"/>
</dbReference>
<name>A0A1D2JKB6_PARBR</name>
<proteinExistence type="inferred from homology"/>
<sequence>MAGISSSNQNNNSNHQQVFEWSRQTQVLASCYSVNPCTGSLSSFHYCTTVGTAHTFESNNDFFSLANGKLFPKCQGPSGIPEVPSGHKFPPTSPPTKYSATAVVADEFLSPREGLEFNGEAVQTITEECERLFCDTLWTLFLGERQLAPQQSLVIGAVPNNNKHVSAFEANAKISGRIQNCIEVWDYPGDTIYRGFVAADGDRRTLFVFFDNHTCAGQGFKSGLMALFEIASSPELNCSEMIACVDRSMDAADLVVAMRNLGWVGFELSSLNDWVVPPLKEAIISGKWLFMTVEI</sequence>
<dbReference type="GO" id="GO:0008073">
    <property type="term" value="F:ornithine decarboxylase inhibitor activity"/>
    <property type="evidence" value="ECO:0007669"/>
    <property type="project" value="InterPro"/>
</dbReference>
<dbReference type="InterPro" id="IPR038581">
    <property type="entry name" value="ODC_AZ_sf"/>
</dbReference>
<protein>
    <recommendedName>
        <fullName evidence="4">Ornithine decarboxylase antizyme</fullName>
    </recommendedName>
</protein>
<dbReference type="GO" id="GO:0045732">
    <property type="term" value="P:positive regulation of protein catabolic process"/>
    <property type="evidence" value="ECO:0007669"/>
    <property type="project" value="TreeGrafter"/>
</dbReference>
<dbReference type="VEuPathDB" id="FungiDB:PADG_03846"/>
<evidence type="ECO:0000256" key="3">
    <source>
        <dbReference type="ARBA" id="ARBA00011486"/>
    </source>
</evidence>
<dbReference type="InterPro" id="IPR002993">
    <property type="entry name" value="ODC_AZ"/>
</dbReference>
<evidence type="ECO:0000313" key="7">
    <source>
        <dbReference type="Proteomes" id="UP000242814"/>
    </source>
</evidence>
<dbReference type="EMBL" id="LZYO01000052">
    <property type="protein sequence ID" value="ODH39456.1"/>
    <property type="molecule type" value="Genomic_DNA"/>
</dbReference>
<dbReference type="PANTHER" id="PTHR10279:SF10">
    <property type="entry name" value="ORNITHINE DECARBOXYLASE ANTIZYME"/>
    <property type="match status" value="1"/>
</dbReference>